<evidence type="ECO:0000313" key="1">
    <source>
        <dbReference type="EMBL" id="MDQ0582698.1"/>
    </source>
</evidence>
<organism evidence="1 2">
    <name type="scientific">Streptomyces rishiriensis</name>
    <dbReference type="NCBI Taxonomy" id="68264"/>
    <lineage>
        <taxon>Bacteria</taxon>
        <taxon>Bacillati</taxon>
        <taxon>Actinomycetota</taxon>
        <taxon>Actinomycetes</taxon>
        <taxon>Kitasatosporales</taxon>
        <taxon>Streptomycetaceae</taxon>
        <taxon>Streptomyces</taxon>
    </lineage>
</organism>
<keyword evidence="2" id="KW-1185">Reference proteome</keyword>
<dbReference type="EMBL" id="JAUSWV010000002">
    <property type="protein sequence ID" value="MDQ0582698.1"/>
    <property type="molecule type" value="Genomic_DNA"/>
</dbReference>
<comment type="caution">
    <text evidence="1">The sequence shown here is derived from an EMBL/GenBank/DDBJ whole genome shotgun (WGS) entry which is preliminary data.</text>
</comment>
<proteinExistence type="predicted"/>
<reference evidence="1 2" key="1">
    <citation type="submission" date="2023-07" db="EMBL/GenBank/DDBJ databases">
        <title>Comparative genomics of wheat-associated soil bacteria to identify genetic determinants of phenazine resistance.</title>
        <authorList>
            <person name="Mouncey N."/>
        </authorList>
    </citation>
    <scope>NUCLEOTIDE SEQUENCE [LARGE SCALE GENOMIC DNA]</scope>
    <source>
        <strain evidence="1 2">B2I6</strain>
    </source>
</reference>
<protein>
    <submittedName>
        <fullName evidence="1">Uncharacterized protein</fullName>
    </submittedName>
</protein>
<accession>A0ABU0NVE9</accession>
<name>A0ABU0NVE9_STRRH</name>
<sequence>MESVPAPVGRVAYEAVDSHVYLREKLDPITVE</sequence>
<evidence type="ECO:0000313" key="2">
    <source>
        <dbReference type="Proteomes" id="UP001230654"/>
    </source>
</evidence>
<dbReference type="Proteomes" id="UP001230654">
    <property type="component" value="Unassembled WGS sequence"/>
</dbReference>
<gene>
    <name evidence="1" type="ORF">QF030_004876</name>
</gene>